<dbReference type="Pfam" id="PF13538">
    <property type="entry name" value="UvrD_C_2"/>
    <property type="match status" value="1"/>
</dbReference>
<feature type="domain" description="Helix-hairpin-helix DNA-binding motif class 1" evidence="4">
    <location>
        <begin position="95"/>
        <end position="116"/>
    </location>
</feature>
<dbReference type="InterPro" id="IPR027417">
    <property type="entry name" value="P-loop_NTPase"/>
</dbReference>
<dbReference type="Proteomes" id="UP001055286">
    <property type="component" value="Unassembled WGS sequence"/>
</dbReference>
<dbReference type="NCBIfam" id="TIGR01448">
    <property type="entry name" value="recD_rel"/>
    <property type="match status" value="1"/>
</dbReference>
<reference evidence="5" key="2">
    <citation type="submission" date="2021-08" db="EMBL/GenBank/DDBJ databases">
        <authorList>
            <person name="Tani A."/>
            <person name="Ola A."/>
            <person name="Ogura Y."/>
            <person name="Katsura K."/>
            <person name="Hayashi T."/>
        </authorList>
    </citation>
    <scope>NUCLEOTIDE SEQUENCE</scope>
    <source>
        <strain evidence="5">JCM 32048</strain>
    </source>
</reference>
<keyword evidence="6" id="KW-1185">Reference proteome</keyword>
<dbReference type="PANTHER" id="PTHR43788:SF6">
    <property type="entry name" value="DNA HELICASE B"/>
    <property type="match status" value="1"/>
</dbReference>
<keyword evidence="3 5" id="KW-0347">Helicase</keyword>
<dbReference type="GO" id="GO:0043139">
    <property type="term" value="F:5'-3' DNA helicase activity"/>
    <property type="evidence" value="ECO:0007669"/>
    <property type="project" value="UniProtKB-UniRule"/>
</dbReference>
<dbReference type="Pfam" id="PF23139">
    <property type="entry name" value="OB_YrrC"/>
    <property type="match status" value="1"/>
</dbReference>
<dbReference type="GO" id="GO:0006281">
    <property type="term" value="P:DNA repair"/>
    <property type="evidence" value="ECO:0007669"/>
    <property type="project" value="InterPro"/>
</dbReference>
<dbReference type="InterPro" id="IPR041451">
    <property type="entry name" value="RecD2_SH13"/>
</dbReference>
<dbReference type="Pfam" id="PF13245">
    <property type="entry name" value="AAA_19"/>
    <property type="match status" value="1"/>
</dbReference>
<dbReference type="InterPro" id="IPR027785">
    <property type="entry name" value="UvrD-like_helicase_C"/>
</dbReference>
<dbReference type="GO" id="GO:0017116">
    <property type="term" value="F:single-stranded DNA helicase activity"/>
    <property type="evidence" value="ECO:0007669"/>
    <property type="project" value="TreeGrafter"/>
</dbReference>
<comment type="similarity">
    <text evidence="3">Belongs to the RecD family. RecD2 subfamily.</text>
</comment>
<comment type="catalytic activity">
    <reaction evidence="3">
        <text>ATP + H2O = ADP + phosphate + H(+)</text>
        <dbReference type="Rhea" id="RHEA:13065"/>
        <dbReference type="ChEBI" id="CHEBI:15377"/>
        <dbReference type="ChEBI" id="CHEBI:15378"/>
        <dbReference type="ChEBI" id="CHEBI:30616"/>
        <dbReference type="ChEBI" id="CHEBI:43474"/>
        <dbReference type="ChEBI" id="CHEBI:456216"/>
        <dbReference type="EC" id="5.6.2.3"/>
    </reaction>
</comment>
<keyword evidence="3" id="KW-0413">Isomerase</keyword>
<dbReference type="EC" id="5.6.2.3" evidence="3"/>
<dbReference type="SUPFAM" id="SSF47781">
    <property type="entry name" value="RuvA domain 2-like"/>
    <property type="match status" value="1"/>
</dbReference>
<dbReference type="GO" id="GO:0006310">
    <property type="term" value="P:DNA recombination"/>
    <property type="evidence" value="ECO:0007669"/>
    <property type="project" value="InterPro"/>
</dbReference>
<keyword evidence="2 3" id="KW-0067">ATP-binding</keyword>
<dbReference type="InterPro" id="IPR050534">
    <property type="entry name" value="Coronavir_polyprotein_1ab"/>
</dbReference>
<dbReference type="SMART" id="SM00278">
    <property type="entry name" value="HhH1"/>
    <property type="match status" value="3"/>
</dbReference>
<dbReference type="AlphaFoldDB" id="A0AA37HGM6"/>
<evidence type="ECO:0000256" key="2">
    <source>
        <dbReference type="ARBA" id="ARBA00022840"/>
    </source>
</evidence>
<dbReference type="Gene3D" id="2.30.30.940">
    <property type="match status" value="1"/>
</dbReference>
<gene>
    <name evidence="5" type="primary">recD2_3</name>
    <name evidence="3" type="synonym">recD2</name>
    <name evidence="5" type="ORF">MPEAHAMD_5765</name>
</gene>
<keyword evidence="1 3" id="KW-0547">Nucleotide-binding</keyword>
<organism evidence="5 6">
    <name type="scientific">Methylobacterium frigidaeris</name>
    <dbReference type="NCBI Taxonomy" id="2038277"/>
    <lineage>
        <taxon>Bacteria</taxon>
        <taxon>Pseudomonadati</taxon>
        <taxon>Pseudomonadota</taxon>
        <taxon>Alphaproteobacteria</taxon>
        <taxon>Hyphomicrobiales</taxon>
        <taxon>Methylobacteriaceae</taxon>
        <taxon>Methylobacterium</taxon>
    </lineage>
</organism>
<dbReference type="InterPro" id="IPR006345">
    <property type="entry name" value="RecD2"/>
</dbReference>
<feature type="domain" description="Helix-hairpin-helix DNA-binding motif class 1" evidence="4">
    <location>
        <begin position="130"/>
        <end position="149"/>
    </location>
</feature>
<dbReference type="Pfam" id="PF18335">
    <property type="entry name" value="SH3_13"/>
    <property type="match status" value="1"/>
</dbReference>
<keyword evidence="3" id="KW-0238">DNA-binding</keyword>
<comment type="function">
    <text evidence="3">DNA-dependent ATPase and ATP-dependent 5'-3' DNA helicase. Has no activity on blunt DNA or DNA with 3'-overhangs, requires at least 10 bases of 5'-ssDNA for helicase activity.</text>
</comment>
<feature type="binding site" evidence="3">
    <location>
        <begin position="358"/>
        <end position="362"/>
    </location>
    <ligand>
        <name>ATP</name>
        <dbReference type="ChEBI" id="CHEBI:30616"/>
    </ligand>
</feature>
<dbReference type="GO" id="GO:0005524">
    <property type="term" value="F:ATP binding"/>
    <property type="evidence" value="ECO:0007669"/>
    <property type="project" value="UniProtKB-UniRule"/>
</dbReference>
<comment type="caution">
    <text evidence="5">The sequence shown here is derived from an EMBL/GenBank/DDBJ whole genome shotgun (WGS) entry which is preliminary data.</text>
</comment>
<evidence type="ECO:0000313" key="5">
    <source>
        <dbReference type="EMBL" id="GJD65570.1"/>
    </source>
</evidence>
<feature type="domain" description="Helix-hairpin-helix DNA-binding motif class 1" evidence="4">
    <location>
        <begin position="194"/>
        <end position="213"/>
    </location>
</feature>
<dbReference type="SUPFAM" id="SSF52540">
    <property type="entry name" value="P-loop containing nucleoside triphosphate hydrolases"/>
    <property type="match status" value="2"/>
</dbReference>
<dbReference type="Gene3D" id="1.10.10.2220">
    <property type="match status" value="1"/>
</dbReference>
<dbReference type="InterPro" id="IPR029493">
    <property type="entry name" value="RecD2-like_HHH"/>
</dbReference>
<dbReference type="CDD" id="cd18809">
    <property type="entry name" value="SF1_C_RecD"/>
    <property type="match status" value="1"/>
</dbReference>
<evidence type="ECO:0000256" key="3">
    <source>
        <dbReference type="HAMAP-Rule" id="MF_01488"/>
    </source>
</evidence>
<dbReference type="Pfam" id="PF14520">
    <property type="entry name" value="HHH_5"/>
    <property type="match status" value="1"/>
</dbReference>
<dbReference type="GO" id="GO:0016787">
    <property type="term" value="F:hydrolase activity"/>
    <property type="evidence" value="ECO:0007669"/>
    <property type="project" value="UniProtKB-KW"/>
</dbReference>
<reference evidence="5" key="1">
    <citation type="journal article" date="2016" name="Front. Microbiol.">
        <title>Genome Sequence of the Piezophilic, Mesophilic Sulfate-Reducing Bacterium Desulfovibrio indicus J2T.</title>
        <authorList>
            <person name="Cao J."/>
            <person name="Maignien L."/>
            <person name="Shao Z."/>
            <person name="Alain K."/>
            <person name="Jebbar M."/>
        </authorList>
    </citation>
    <scope>NUCLEOTIDE SEQUENCE</scope>
    <source>
        <strain evidence="5">JCM 32048</strain>
    </source>
</reference>
<dbReference type="Gene3D" id="1.10.150.20">
    <property type="entry name" value="5' to 3' exonuclease, C-terminal subdomain"/>
    <property type="match status" value="1"/>
</dbReference>
<dbReference type="RefSeq" id="WP_238192997.1">
    <property type="nucleotide sequence ID" value="NZ_BPQJ01000042.1"/>
</dbReference>
<dbReference type="HAMAP" id="MF_01488">
    <property type="entry name" value="RecD2"/>
    <property type="match status" value="1"/>
</dbReference>
<sequence>MGPPRQVDRANPVEALAGTVERVTFHSPETGFCVLKVQARGKRDLVPVIGHAPAIGAGEWITATGVWISDRTHGLQFKAETLKATPPTGAAGIEKYLASGHMRGIGPAMAKRIVAVFGENTFEIIEAEPDRLKEVTGIGPWRAAKIVAGWAEQKAVREIMIFLHAHGVGTARAVRIFKTYGHQAIQVMTEDPYRLARDIRGIGFRTADAIAMRLGMQRDAPPRLRAGVSFALQTAMDEGHCALPAERLTVLAQKLLEVEPQLIRAAIAEELRRGEEVIADTIGDEPCVFLKGLHAAERGIAERLIARAAGSAPWPQIDMEKARPWVEQKTGKVLSPSQVEAVRVMLASKLSVITGGPGVGKTSTLDTVLRILIAKGVRVLLAAPTGRAAKRMTEQTQLEAKTIHRLLEIDPKRGGFSRNEENPLDCDLLVIDETSMVDVPLMNALLKAVPERSGLLLVGDVDQLPSVGPGQVLADVIASGRILVARLTEVFRQAAESRIVVNAHRINAGKMPQPAGAGEQTDFYLIEIAEPEEGVAKLIEVVTRRIPKRFGFDPVRDVQVLTPMNRGVLGARNLNHELQAVLNPNPPAMVERFGWKFAPGDRVMETQNDYDREVFNGDLGAVLRIDDDEGALVVEFDGREVVYPYGELDTLVPAYATTIHKSQGSEYPAVVIPIATQHWTMLARNLLYTGVTRGKRLVVLIGQRKAIGMAVRGGAAKRRYTKLREWLSIPVVEHQRR</sequence>
<dbReference type="EMBL" id="BPQJ01000042">
    <property type="protein sequence ID" value="GJD65570.1"/>
    <property type="molecule type" value="Genomic_DNA"/>
</dbReference>
<accession>A0AA37HGM6</accession>
<dbReference type="Gene3D" id="3.40.50.300">
    <property type="entry name" value="P-loop containing nucleotide triphosphate hydrolases"/>
    <property type="match status" value="2"/>
</dbReference>
<dbReference type="InterPro" id="IPR010994">
    <property type="entry name" value="RuvA_2-like"/>
</dbReference>
<evidence type="ECO:0000259" key="4">
    <source>
        <dbReference type="SMART" id="SM00278"/>
    </source>
</evidence>
<name>A0AA37HGM6_9HYPH</name>
<dbReference type="GO" id="GO:0009338">
    <property type="term" value="C:exodeoxyribonuclease V complex"/>
    <property type="evidence" value="ECO:0007669"/>
    <property type="project" value="TreeGrafter"/>
</dbReference>
<proteinExistence type="inferred from homology"/>
<dbReference type="InterPro" id="IPR055446">
    <property type="entry name" value="RecD2_N_OB"/>
</dbReference>
<protein>
    <recommendedName>
        <fullName evidence="3">ATP-dependent RecD2 DNA helicase</fullName>
        <ecNumber evidence="3">5.6.2.3</ecNumber>
    </recommendedName>
    <alternativeName>
        <fullName evidence="3">DNA 5'-3' helicase subunit RecD2</fullName>
    </alternativeName>
</protein>
<dbReference type="GO" id="GO:0003677">
    <property type="term" value="F:DNA binding"/>
    <property type="evidence" value="ECO:0007669"/>
    <property type="project" value="UniProtKB-UniRule"/>
</dbReference>
<evidence type="ECO:0000313" key="6">
    <source>
        <dbReference type="Proteomes" id="UP001055286"/>
    </source>
</evidence>
<dbReference type="PANTHER" id="PTHR43788">
    <property type="entry name" value="DNA2/NAM7 HELICASE FAMILY MEMBER"/>
    <property type="match status" value="1"/>
</dbReference>
<keyword evidence="3" id="KW-0378">Hydrolase</keyword>
<evidence type="ECO:0000256" key="1">
    <source>
        <dbReference type="ARBA" id="ARBA00022741"/>
    </source>
</evidence>
<dbReference type="CDD" id="cd17933">
    <property type="entry name" value="DEXSc_RecD-like"/>
    <property type="match status" value="1"/>
</dbReference>
<dbReference type="InterPro" id="IPR003583">
    <property type="entry name" value="Hlx-hairpin-Hlx_DNA-bd_motif"/>
</dbReference>
<dbReference type="Pfam" id="PF14490">
    <property type="entry name" value="HHH_RecD2"/>
    <property type="match status" value="1"/>
</dbReference>